<evidence type="ECO:0000256" key="2">
    <source>
        <dbReference type="ARBA" id="ARBA00006972"/>
    </source>
</evidence>
<dbReference type="Pfam" id="PF01217">
    <property type="entry name" value="Clat_adaptor_s"/>
    <property type="match status" value="1"/>
</dbReference>
<proteinExistence type="inferred from homology"/>
<dbReference type="Proteomes" id="UP000762676">
    <property type="component" value="Unassembled WGS sequence"/>
</dbReference>
<dbReference type="InterPro" id="IPR016635">
    <property type="entry name" value="AP_complex_ssu"/>
</dbReference>
<comment type="subcellular location">
    <subcellularLocation>
        <location evidence="1">Endomembrane system</location>
    </subcellularLocation>
</comment>
<accession>A0AAV4JU18</accession>
<dbReference type="EMBL" id="BMAT01003379">
    <property type="protein sequence ID" value="GFS24432.1"/>
    <property type="molecule type" value="Genomic_DNA"/>
</dbReference>
<comment type="caution">
    <text evidence="7">The sequence shown here is derived from an EMBL/GenBank/DDBJ whole genome shotgun (WGS) entry which is preliminary data.</text>
</comment>
<evidence type="ECO:0000313" key="7">
    <source>
        <dbReference type="EMBL" id="GFS24432.1"/>
    </source>
</evidence>
<organism evidence="7 8">
    <name type="scientific">Elysia marginata</name>
    <dbReference type="NCBI Taxonomy" id="1093978"/>
    <lineage>
        <taxon>Eukaryota</taxon>
        <taxon>Metazoa</taxon>
        <taxon>Spiralia</taxon>
        <taxon>Lophotrochozoa</taxon>
        <taxon>Mollusca</taxon>
        <taxon>Gastropoda</taxon>
        <taxon>Heterobranchia</taxon>
        <taxon>Euthyneura</taxon>
        <taxon>Panpulmonata</taxon>
        <taxon>Sacoglossa</taxon>
        <taxon>Placobranchoidea</taxon>
        <taxon>Plakobranchidae</taxon>
        <taxon>Elysia</taxon>
    </lineage>
</organism>
<dbReference type="PANTHER" id="PTHR11753">
    <property type="entry name" value="ADAPTOR COMPLEXES SMALL SUBUNIT FAMILY"/>
    <property type="match status" value="1"/>
</dbReference>
<evidence type="ECO:0000313" key="8">
    <source>
        <dbReference type="Proteomes" id="UP000762676"/>
    </source>
</evidence>
<dbReference type="SUPFAM" id="SSF64356">
    <property type="entry name" value="SNARE-like"/>
    <property type="match status" value="1"/>
</dbReference>
<name>A0AAV4JU18_9GAST</name>
<dbReference type="GO" id="GO:0012505">
    <property type="term" value="C:endomembrane system"/>
    <property type="evidence" value="ECO:0007669"/>
    <property type="project" value="UniProtKB-SubCell"/>
</dbReference>
<keyword evidence="4" id="KW-0653">Protein transport</keyword>
<evidence type="ECO:0000256" key="3">
    <source>
        <dbReference type="ARBA" id="ARBA00022448"/>
    </source>
</evidence>
<evidence type="ECO:0000256" key="4">
    <source>
        <dbReference type="ARBA" id="ARBA00022927"/>
    </source>
</evidence>
<feature type="domain" description="AP complex mu/sigma subunit" evidence="6">
    <location>
        <begin position="1"/>
        <end position="84"/>
    </location>
</feature>
<evidence type="ECO:0000256" key="5">
    <source>
        <dbReference type="ARBA" id="ARBA00023136"/>
    </source>
</evidence>
<dbReference type="AlphaFoldDB" id="A0AAV4JU18"/>
<keyword evidence="8" id="KW-1185">Reference proteome</keyword>
<protein>
    <submittedName>
        <fullName evidence="7">AP-4 complex subunit sigma-1</fullName>
    </submittedName>
</protein>
<gene>
    <name evidence="7" type="ORF">ElyMa_001664000</name>
</gene>
<sequence>MINFFLIVNKQGRVRIRRNYNHLEDKERERKESLVIGEVLTRDNKQCNYFIVEDETVVYKRFTTLTLICGVSKDEVRMLTIFSISADNSSLTFSLSQLTTLV</sequence>
<dbReference type="GO" id="GO:0015031">
    <property type="term" value="P:protein transport"/>
    <property type="evidence" value="ECO:0007669"/>
    <property type="project" value="UniProtKB-KW"/>
</dbReference>
<evidence type="ECO:0000256" key="1">
    <source>
        <dbReference type="ARBA" id="ARBA00004308"/>
    </source>
</evidence>
<keyword evidence="3" id="KW-0813">Transport</keyword>
<dbReference type="InterPro" id="IPR022775">
    <property type="entry name" value="AP_mu_sigma_su"/>
</dbReference>
<keyword evidence="5" id="KW-0472">Membrane</keyword>
<dbReference type="Gene3D" id="3.30.450.60">
    <property type="match status" value="1"/>
</dbReference>
<evidence type="ECO:0000259" key="6">
    <source>
        <dbReference type="Pfam" id="PF01217"/>
    </source>
</evidence>
<dbReference type="InterPro" id="IPR011012">
    <property type="entry name" value="Longin-like_dom_sf"/>
</dbReference>
<reference evidence="7 8" key="1">
    <citation type="journal article" date="2021" name="Elife">
        <title>Chloroplast acquisition without the gene transfer in kleptoplastic sea slugs, Plakobranchus ocellatus.</title>
        <authorList>
            <person name="Maeda T."/>
            <person name="Takahashi S."/>
            <person name="Yoshida T."/>
            <person name="Shimamura S."/>
            <person name="Takaki Y."/>
            <person name="Nagai Y."/>
            <person name="Toyoda A."/>
            <person name="Suzuki Y."/>
            <person name="Arimoto A."/>
            <person name="Ishii H."/>
            <person name="Satoh N."/>
            <person name="Nishiyama T."/>
            <person name="Hasebe M."/>
            <person name="Maruyama T."/>
            <person name="Minagawa J."/>
            <person name="Obokata J."/>
            <person name="Shigenobu S."/>
        </authorList>
    </citation>
    <scope>NUCLEOTIDE SEQUENCE [LARGE SCALE GENOMIC DNA]</scope>
</reference>
<comment type="similarity">
    <text evidence="2">Belongs to the adaptor complexes small subunit family.</text>
</comment>